<dbReference type="PANTHER" id="PTHR30572">
    <property type="entry name" value="MEMBRANE COMPONENT OF TRANSPORTER-RELATED"/>
    <property type="match status" value="1"/>
</dbReference>
<feature type="transmembrane region" description="Helical" evidence="2">
    <location>
        <begin position="292"/>
        <end position="313"/>
    </location>
</feature>
<dbReference type="PANTHER" id="PTHR30572:SF9">
    <property type="entry name" value="ABC TRANSPORTER PERMEASE PROTEIN"/>
    <property type="match status" value="1"/>
</dbReference>
<feature type="transmembrane region" description="Helical" evidence="2">
    <location>
        <begin position="424"/>
        <end position="444"/>
    </location>
</feature>
<dbReference type="Proteomes" id="UP000034034">
    <property type="component" value="Chromosome"/>
</dbReference>
<sequence length="456" mass="47902">MNVITRAALSLRSRPGRTLLLLLTFLVISVMVLSGVLIRDAAAQAGREARERVGAEVALDLDMDALVSGGQLTAPRIGAETVDRIGGSPLVEKYSYRSFDGTRLLGGHSTVGDGLADGHTLVHGVLDSSLLPDFSSGTWRLLSGTPITAEDQDRNVILIEERLARHNQLAVGDTLTLTENDPAGDNQEDFTVQGIFRNPSDEPDPEYWQEPGDWLIIPARALSRLNSGSDDVPVQVGSATFQLKDPATFDAFTAMARETAGAELDGFALTVNDKAIRQMTGPLRGITASATAAMWLIGGAGAVVLGLFTALTVKGRRRECGILLAMGEPKGKLIAQQTLEIVVVAAFAIALSAVLAERVTQWAGDALLRREVSAAHEEIDAWQAPAPGSTGLAEGIDPLDAPVENADPIDTITVRLDPPAVGTLAGAGLGIGLLAAAVPATAILRLTPRTILTKGI</sequence>
<organism evidence="4 5">
    <name type="scientific">Streptomyces xiamenensis</name>
    <dbReference type="NCBI Taxonomy" id="408015"/>
    <lineage>
        <taxon>Bacteria</taxon>
        <taxon>Bacillati</taxon>
        <taxon>Actinomycetota</taxon>
        <taxon>Actinomycetes</taxon>
        <taxon>Kitasatosporales</taxon>
        <taxon>Streptomycetaceae</taxon>
        <taxon>Streptomyces</taxon>
    </lineage>
</organism>
<keyword evidence="2" id="KW-0472">Membrane</keyword>
<dbReference type="Pfam" id="PF12704">
    <property type="entry name" value="MacB_PCD"/>
    <property type="match status" value="1"/>
</dbReference>
<feature type="transmembrane region" description="Helical" evidence="2">
    <location>
        <begin position="333"/>
        <end position="355"/>
    </location>
</feature>
<dbReference type="STRING" id="408015.SXIM_22690"/>
<evidence type="ECO:0000313" key="4">
    <source>
        <dbReference type="EMBL" id="AKG43653.1"/>
    </source>
</evidence>
<dbReference type="EMBL" id="CP009922">
    <property type="protein sequence ID" value="AKG43653.1"/>
    <property type="molecule type" value="Genomic_DNA"/>
</dbReference>
<keyword evidence="2" id="KW-0812">Transmembrane</keyword>
<dbReference type="InterPro" id="IPR050250">
    <property type="entry name" value="Macrolide_Exporter_MacB"/>
</dbReference>
<dbReference type="GO" id="GO:0022857">
    <property type="term" value="F:transmembrane transporter activity"/>
    <property type="evidence" value="ECO:0007669"/>
    <property type="project" value="TreeGrafter"/>
</dbReference>
<gene>
    <name evidence="4" type="ORF">SXIM_22690</name>
</gene>
<keyword evidence="2" id="KW-1133">Transmembrane helix</keyword>
<accession>A0A0F7FUX9</accession>
<evidence type="ECO:0000256" key="2">
    <source>
        <dbReference type="SAM" id="Phobius"/>
    </source>
</evidence>
<keyword evidence="5" id="KW-1185">Reference proteome</keyword>
<dbReference type="InterPro" id="IPR025857">
    <property type="entry name" value="MacB_PCD"/>
</dbReference>
<dbReference type="AlphaFoldDB" id="A0A0F7FUX9"/>
<evidence type="ECO:0000256" key="1">
    <source>
        <dbReference type="ARBA" id="ARBA00038076"/>
    </source>
</evidence>
<dbReference type="HOGENOM" id="CLU_039499_1_1_11"/>
<reference evidence="4" key="1">
    <citation type="submission" date="2019-08" db="EMBL/GenBank/DDBJ databases">
        <title>Complete genome sequence of a mangrove-derived Streptomyces xiamenensis.</title>
        <authorList>
            <person name="Xu J."/>
        </authorList>
    </citation>
    <scope>NUCLEOTIDE SEQUENCE</scope>
    <source>
        <strain evidence="4">318</strain>
    </source>
</reference>
<name>A0A0F7FUX9_9ACTN</name>
<proteinExistence type="inferred from homology"/>
<comment type="similarity">
    <text evidence="1">Belongs to the ABC-4 integral membrane protein family.</text>
</comment>
<evidence type="ECO:0000259" key="3">
    <source>
        <dbReference type="Pfam" id="PF12704"/>
    </source>
</evidence>
<evidence type="ECO:0000313" key="5">
    <source>
        <dbReference type="Proteomes" id="UP000034034"/>
    </source>
</evidence>
<protein>
    <submittedName>
        <fullName evidence="4">ABC transporter permease protein</fullName>
    </submittedName>
</protein>
<feature type="domain" description="MacB-like periplasmic core" evidence="3">
    <location>
        <begin position="72"/>
        <end position="256"/>
    </location>
</feature>
<dbReference type="GO" id="GO:0005886">
    <property type="term" value="C:plasma membrane"/>
    <property type="evidence" value="ECO:0007669"/>
    <property type="project" value="TreeGrafter"/>
</dbReference>
<dbReference type="PATRIC" id="fig|408015.6.peg.2304"/>
<dbReference type="KEGG" id="sxi:SXIM_22690"/>
<dbReference type="RefSeq" id="WP_046723808.1">
    <property type="nucleotide sequence ID" value="NZ_CP009922.3"/>
</dbReference>